<dbReference type="Gene3D" id="3.30.470.30">
    <property type="entry name" value="DNA ligase/mRNA capping enzyme"/>
    <property type="match status" value="1"/>
</dbReference>
<dbReference type="EMBL" id="CP000588">
    <property type="protein sequence ID" value="ABO97398.1"/>
    <property type="molecule type" value="Genomic_DNA"/>
</dbReference>
<dbReference type="AlphaFoldDB" id="A4S186"/>
<dbReference type="Proteomes" id="UP000001568">
    <property type="component" value="Chromosome 8"/>
</dbReference>
<keyword evidence="7" id="KW-0963">Cytoplasm</keyword>
<name>A4S186_OSTLU</name>
<dbReference type="InterPro" id="IPR017336">
    <property type="entry name" value="Snurportin-1"/>
</dbReference>
<evidence type="ECO:0000256" key="8">
    <source>
        <dbReference type="ARBA" id="ARBA00022884"/>
    </source>
</evidence>
<dbReference type="PANTHER" id="PTHR13403:SF6">
    <property type="entry name" value="SNURPORTIN-1"/>
    <property type="match status" value="1"/>
</dbReference>
<proteinExistence type="inferred from homology"/>
<reference evidence="11 12" key="1">
    <citation type="journal article" date="2007" name="Proc. Natl. Acad. Sci. U.S.A.">
        <title>The tiny eukaryote Ostreococcus provides genomic insights into the paradox of plankton speciation.</title>
        <authorList>
            <person name="Palenik B."/>
            <person name="Grimwood J."/>
            <person name="Aerts A."/>
            <person name="Rouze P."/>
            <person name="Salamov A."/>
            <person name="Putnam N."/>
            <person name="Dupont C."/>
            <person name="Jorgensen R."/>
            <person name="Derelle E."/>
            <person name="Rombauts S."/>
            <person name="Zhou K."/>
            <person name="Otillar R."/>
            <person name="Merchant S.S."/>
            <person name="Podell S."/>
            <person name="Gaasterland T."/>
            <person name="Napoli C."/>
            <person name="Gendler K."/>
            <person name="Manuell A."/>
            <person name="Tai V."/>
            <person name="Vallon O."/>
            <person name="Piganeau G."/>
            <person name="Jancek S."/>
            <person name="Heijde M."/>
            <person name="Jabbari K."/>
            <person name="Bowler C."/>
            <person name="Lohr M."/>
            <person name="Robbens S."/>
            <person name="Werner G."/>
            <person name="Dubchak I."/>
            <person name="Pazour G.J."/>
            <person name="Ren Q."/>
            <person name="Paulsen I."/>
            <person name="Delwiche C."/>
            <person name="Schmutz J."/>
            <person name="Rokhsar D."/>
            <person name="Van de Peer Y."/>
            <person name="Moreau H."/>
            <person name="Grigoriev I.V."/>
        </authorList>
    </citation>
    <scope>NUCLEOTIDE SEQUENCE [LARGE SCALE GENOMIC DNA]</scope>
    <source>
        <strain evidence="11 12">CCE9901</strain>
    </source>
</reference>
<dbReference type="GO" id="GO:0003723">
    <property type="term" value="F:RNA binding"/>
    <property type="evidence" value="ECO:0007669"/>
    <property type="project" value="UniProtKB-KW"/>
</dbReference>
<accession>A4S186</accession>
<evidence type="ECO:0000256" key="5">
    <source>
        <dbReference type="ARBA" id="ARBA00016034"/>
    </source>
</evidence>
<keyword evidence="8" id="KW-0694">RNA-binding</keyword>
<keyword evidence="6" id="KW-0813">Transport</keyword>
<comment type="subcellular location">
    <subcellularLocation>
        <location evidence="3">Cytoplasm</location>
    </subcellularLocation>
    <subcellularLocation>
        <location evidence="2">Nucleus</location>
    </subcellularLocation>
</comment>
<dbReference type="CDD" id="cd09232">
    <property type="entry name" value="Snurportin-1_C"/>
    <property type="match status" value="1"/>
</dbReference>
<evidence type="ECO:0000256" key="6">
    <source>
        <dbReference type="ARBA" id="ARBA00022448"/>
    </source>
</evidence>
<dbReference type="GO" id="GO:0005737">
    <property type="term" value="C:cytoplasm"/>
    <property type="evidence" value="ECO:0007669"/>
    <property type="project" value="UniProtKB-SubCell"/>
</dbReference>
<dbReference type="PANTHER" id="PTHR13403">
    <property type="entry name" value="SNURPORTIN1 RNUT1 PROTEIN RNA, U TRANSPORTER 1"/>
    <property type="match status" value="1"/>
</dbReference>
<dbReference type="InterPro" id="IPR047857">
    <property type="entry name" value="Snurportin1_C"/>
</dbReference>
<feature type="domain" description="Snurportin-1 m3G cap-binding" evidence="10">
    <location>
        <begin position="95"/>
        <end position="195"/>
    </location>
</feature>
<evidence type="ECO:0000256" key="7">
    <source>
        <dbReference type="ARBA" id="ARBA00022490"/>
    </source>
</evidence>
<dbReference type="OrthoDB" id="498532at2759"/>
<keyword evidence="9" id="KW-0539">Nucleus</keyword>
<evidence type="ECO:0000313" key="12">
    <source>
        <dbReference type="Proteomes" id="UP000001568"/>
    </source>
</evidence>
<evidence type="ECO:0000313" key="11">
    <source>
        <dbReference type="EMBL" id="ABO97398.1"/>
    </source>
</evidence>
<dbReference type="Pfam" id="PF21974">
    <property type="entry name" value="SPN1_m3Gcap_bd"/>
    <property type="match status" value="2"/>
</dbReference>
<evidence type="ECO:0000256" key="1">
    <source>
        <dbReference type="ARBA" id="ARBA00003975"/>
    </source>
</evidence>
<evidence type="ECO:0000256" key="9">
    <source>
        <dbReference type="ARBA" id="ARBA00023242"/>
    </source>
</evidence>
<keyword evidence="12" id="KW-1185">Reference proteome</keyword>
<gene>
    <name evidence="11" type="ORF">OSTLU_33010</name>
</gene>
<evidence type="ECO:0000256" key="3">
    <source>
        <dbReference type="ARBA" id="ARBA00004496"/>
    </source>
</evidence>
<dbReference type="GO" id="GO:0005634">
    <property type="term" value="C:nucleus"/>
    <property type="evidence" value="ECO:0007669"/>
    <property type="project" value="UniProtKB-SubCell"/>
</dbReference>
<dbReference type="GeneID" id="5003412"/>
<dbReference type="GO" id="GO:0061015">
    <property type="term" value="P:snRNA import into nucleus"/>
    <property type="evidence" value="ECO:0007669"/>
    <property type="project" value="InterPro"/>
</dbReference>
<dbReference type="STRING" id="436017.A4S186"/>
<organism evidence="11 12">
    <name type="scientific">Ostreococcus lucimarinus (strain CCE9901)</name>
    <dbReference type="NCBI Taxonomy" id="436017"/>
    <lineage>
        <taxon>Eukaryota</taxon>
        <taxon>Viridiplantae</taxon>
        <taxon>Chlorophyta</taxon>
        <taxon>Mamiellophyceae</taxon>
        <taxon>Mamiellales</taxon>
        <taxon>Bathycoccaceae</taxon>
        <taxon>Ostreococcus</taxon>
    </lineage>
</organism>
<protein>
    <recommendedName>
        <fullName evidence="5">Snurportin-1</fullName>
    </recommendedName>
</protein>
<dbReference type="OMA" id="EECDACE"/>
<comment type="function">
    <text evidence="1">Functions as an U snRNP-specific nuclear import adapter. Involved in the trimethylguanosine (m3G)-cap-dependent nuclear import of U snRNPs. Binds specifically to the terminal m3G-cap U snRNAs.</text>
</comment>
<dbReference type="Gramene" id="ABO97398">
    <property type="protein sequence ID" value="ABO97398"/>
    <property type="gene ID" value="OSTLU_33010"/>
</dbReference>
<dbReference type="KEGG" id="olu:OSTLU_33010"/>
<evidence type="ECO:0000259" key="10">
    <source>
        <dbReference type="Pfam" id="PF21974"/>
    </source>
</evidence>
<dbReference type="RefSeq" id="XP_001419105.1">
    <property type="nucleotide sequence ID" value="XM_001419068.1"/>
</dbReference>
<dbReference type="eggNOG" id="KOG3132">
    <property type="taxonomic scope" value="Eukaryota"/>
</dbReference>
<dbReference type="SUPFAM" id="SSF56091">
    <property type="entry name" value="DNA ligase/mRNA capping enzyme, catalytic domain"/>
    <property type="match status" value="1"/>
</dbReference>
<feature type="domain" description="Snurportin-1 m3G cap-binding" evidence="10">
    <location>
        <begin position="3"/>
        <end position="79"/>
    </location>
</feature>
<evidence type="ECO:0000256" key="2">
    <source>
        <dbReference type="ARBA" id="ARBA00004123"/>
    </source>
</evidence>
<comment type="similarity">
    <text evidence="4">Belongs to the snurportin family.</text>
</comment>
<sequence>MWDDAPDDFRERWYARARPRGTRCVVVATRGRTTARSARDGTTLRTFQSGLPGGSARTSRGRSGECFCILDCVFAEDERARNETGGRGKEAATANARGAYHVLDVMAWNGAAMYDCDAEFRFFWAHTRLTEECDACEAPNAALGRDFAFVPTPWYECDVDGVSRAYAGDIGTEIDGLLFYHKEAAYENGATPLVLAWRDAKTSAFFTRDEGAATVLSRAGVVLPGDPTAAQIITLTKSSDGRFFVTGDDEPMVIAAVDAVPRASEKVAAPATLEPGRSGRFLVGPSGFDVDVETAHVRSADLHYLGPKPPKRRGVDRADALSKILFNARARTAPLGIDALLSAAAADAPMTDHAR</sequence>
<dbReference type="HOGENOM" id="CLU_029665_0_0_1"/>
<evidence type="ECO:0000256" key="4">
    <source>
        <dbReference type="ARBA" id="ARBA00007540"/>
    </source>
</evidence>